<dbReference type="SUPFAM" id="SSF110849">
    <property type="entry name" value="ParB/Sulfiredoxin"/>
    <property type="match status" value="1"/>
</dbReference>
<organism evidence="2 3">
    <name type="scientific">Hyphomonas hirschiana VP5</name>
    <dbReference type="NCBI Taxonomy" id="1280951"/>
    <lineage>
        <taxon>Bacteria</taxon>
        <taxon>Pseudomonadati</taxon>
        <taxon>Pseudomonadota</taxon>
        <taxon>Alphaproteobacteria</taxon>
        <taxon>Hyphomonadales</taxon>
        <taxon>Hyphomonadaceae</taxon>
        <taxon>Hyphomonas</taxon>
    </lineage>
</organism>
<evidence type="ECO:0000313" key="2">
    <source>
        <dbReference type="EMBL" id="KCZ95314.1"/>
    </source>
</evidence>
<dbReference type="SUPFAM" id="SSF109709">
    <property type="entry name" value="KorB DNA-binding domain-like"/>
    <property type="match status" value="1"/>
</dbReference>
<gene>
    <name evidence="2" type="ORF">HHI_06574</name>
</gene>
<keyword evidence="3" id="KW-1185">Reference proteome</keyword>
<dbReference type="OrthoDB" id="7632576at2"/>
<dbReference type="PATRIC" id="fig|1280951.3.peg.1330"/>
<dbReference type="PANTHER" id="PTHR33375">
    <property type="entry name" value="CHROMOSOME-PARTITIONING PROTEIN PARB-RELATED"/>
    <property type="match status" value="1"/>
</dbReference>
<dbReference type="RefSeq" id="WP_011647523.1">
    <property type="nucleotide sequence ID" value="NZ_ARYI01000004.1"/>
</dbReference>
<evidence type="ECO:0000259" key="1">
    <source>
        <dbReference type="SMART" id="SM00470"/>
    </source>
</evidence>
<dbReference type="AlphaFoldDB" id="A0A059FXA2"/>
<dbReference type="GO" id="GO:0005694">
    <property type="term" value="C:chromosome"/>
    <property type="evidence" value="ECO:0007669"/>
    <property type="project" value="TreeGrafter"/>
</dbReference>
<dbReference type="InterPro" id="IPR036086">
    <property type="entry name" value="ParB/Sulfiredoxin_sf"/>
</dbReference>
<name>A0A059FXA2_9PROT</name>
<proteinExistence type="predicted"/>
<sequence length="304" mass="34173">MTGPFDHKAKVFAAFEQDCITLPILSILPLRTLPATLKLSQKYRQILASIKEVGLVEPPVVARSPKQRDTYLLVDGHVRLEALKDLGVKEVECLVATDDEAFTYNKRISRLSPVQEHRMIRKAIDRGVPEEKIAKALDLQPMSVRRKVRLLDGICDEAVAILKDKPCPMALFEILRKMKSLRQIEAAELLVNANNYTVAYASAILAGTPQSQLVDGAKAKRVMSVTPETMARMERELTRLQESITSIQESYGKDHLQLTVIKGYISKLLGNPRIVRYLMQYRPEFLSEFQAIAEMASTMPAEPV</sequence>
<dbReference type="SMART" id="SM00470">
    <property type="entry name" value="ParB"/>
    <property type="match status" value="1"/>
</dbReference>
<protein>
    <submittedName>
        <fullName evidence="2">ParB family protein</fullName>
    </submittedName>
</protein>
<dbReference type="PANTHER" id="PTHR33375:SF1">
    <property type="entry name" value="CHROMOSOME-PARTITIONING PROTEIN PARB-RELATED"/>
    <property type="match status" value="1"/>
</dbReference>
<evidence type="ECO:0000313" key="3">
    <source>
        <dbReference type="Proteomes" id="UP000025061"/>
    </source>
</evidence>
<dbReference type="EMBL" id="ARYI01000004">
    <property type="protein sequence ID" value="KCZ95314.1"/>
    <property type="molecule type" value="Genomic_DNA"/>
</dbReference>
<dbReference type="InterPro" id="IPR003115">
    <property type="entry name" value="ParB_N"/>
</dbReference>
<dbReference type="InterPro" id="IPR050336">
    <property type="entry name" value="Chromosome_partition/occlusion"/>
</dbReference>
<dbReference type="GO" id="GO:0007059">
    <property type="term" value="P:chromosome segregation"/>
    <property type="evidence" value="ECO:0007669"/>
    <property type="project" value="TreeGrafter"/>
</dbReference>
<dbReference type="Gene3D" id="1.10.10.2830">
    <property type="match status" value="1"/>
</dbReference>
<dbReference type="Proteomes" id="UP000025061">
    <property type="component" value="Unassembled WGS sequence"/>
</dbReference>
<reference evidence="2 3" key="1">
    <citation type="submission" date="2013-04" db="EMBL/GenBank/DDBJ databases">
        <title>Hyphomonas hirschiana VP5 Genome Sequencing.</title>
        <authorList>
            <person name="Lai Q."/>
            <person name="Shao Z."/>
        </authorList>
    </citation>
    <scope>NUCLEOTIDE SEQUENCE [LARGE SCALE GENOMIC DNA]</scope>
    <source>
        <strain evidence="2 3">VP5</strain>
    </source>
</reference>
<dbReference type="Gene3D" id="3.90.1530.30">
    <property type="match status" value="1"/>
</dbReference>
<dbReference type="Pfam" id="PF07506">
    <property type="entry name" value="RepB"/>
    <property type="match status" value="1"/>
</dbReference>
<feature type="domain" description="ParB-like N-terminal" evidence="1">
    <location>
        <begin position="20"/>
        <end position="114"/>
    </location>
</feature>
<dbReference type="Pfam" id="PF02195">
    <property type="entry name" value="ParB_N"/>
    <property type="match status" value="1"/>
</dbReference>
<dbReference type="InterPro" id="IPR011111">
    <property type="entry name" value="Plasmid_RepB"/>
</dbReference>
<comment type="caution">
    <text evidence="2">The sequence shown here is derived from an EMBL/GenBank/DDBJ whole genome shotgun (WGS) entry which is preliminary data.</text>
</comment>
<accession>A0A059FXA2</accession>